<feature type="domain" description="POTRA" evidence="10">
    <location>
        <begin position="26"/>
        <end position="93"/>
    </location>
</feature>
<comment type="caution">
    <text evidence="11">The sequence shown here is derived from an EMBL/GenBank/DDBJ whole genome shotgun (WGS) entry which is preliminary data.</text>
</comment>
<keyword evidence="2 8" id="KW-1134">Transmembrane beta strand</keyword>
<dbReference type="GO" id="GO:0051205">
    <property type="term" value="P:protein insertion into membrane"/>
    <property type="evidence" value="ECO:0007669"/>
    <property type="project" value="UniProtKB-UniRule"/>
</dbReference>
<reference evidence="11 12" key="1">
    <citation type="submission" date="2018-11" db="EMBL/GenBank/DDBJ databases">
        <title>Genomic Encyclopedia of Type Strains, Phase IV (KMG-IV): sequencing the most valuable type-strain genomes for metagenomic binning, comparative biology and taxonomic classification.</title>
        <authorList>
            <person name="Goeker M."/>
        </authorList>
    </citation>
    <scope>NUCLEOTIDE SEQUENCE [LARGE SCALE GENOMIC DNA]</scope>
    <source>
        <strain evidence="11 12">DSM 21945</strain>
    </source>
</reference>
<feature type="chain" id="PRO_5018341019" description="Outer membrane protein assembly factor BamA" evidence="8">
    <location>
        <begin position="23"/>
        <end position="819"/>
    </location>
</feature>
<dbReference type="PANTHER" id="PTHR12815:SF23">
    <property type="entry name" value="OUTER MEMBRANE PROTEIN ASSEMBLY FACTOR BAMA"/>
    <property type="match status" value="1"/>
</dbReference>
<feature type="signal peptide" evidence="8">
    <location>
        <begin position="1"/>
        <end position="22"/>
    </location>
</feature>
<protein>
    <recommendedName>
        <fullName evidence="8 9">Outer membrane protein assembly factor BamA</fullName>
    </recommendedName>
</protein>
<sequence length="819" mass="91826" precursor="true">MRAVQSLLCASVLAAVSVPSQAMDAFKVNDIRIDGLQRVALSAALTYVPVRKGDVVDQARVAQLIRSLYSSTHFENIEVLRDGSTLVVKVKERPTISSIEFSGNKDIKEEQLKQSLEDSDVKVGEPLDRTMLTQIEKGLVDFYYSVGKYDASVKAQVTALPRNRVGLKFIFKEGKAADIQQINIVGNKVFSNQELLDQFELKDKLAWWQVFSEKRYQKQKLESDLETLKSYYLDRGYLKFNVDSTQVSMSPDRTGIYVTVNVTEGDVYKIKEVKLVGNLLDKKELLEKLVPIKPGSTYSGAEVTFTEDMLAKFLGRFGYAYPKVTTYPEVDTKTKEVTLNINVDPGSRIYVHRVNFEGNETTSDEVLRREVRQMEGTWLSNSLVELSKDRLNRLGYFETVDNTTDRLTDQPDQADVNFKVKEQPSGSLNAGIGYGSYGGLSLTAGITQNNWLGTGKTVGINSSTNRYQKQISLSYLDPYFTIDAVSLGGRIYYTKVDYGSAYLEAYDQSSWGINTNLGFPVNEYNRLTFGVGYKNSKLSSIGSYEQALQFYNVYSDQNILDGRIHYDQYELTAGWNRRTLNRGTFPTAGSSQSLGVEVTTPNSDLKFYKLSFNANNYFPLDREQNWVFSTSLDLGYGQGYGKVNGNDTVLPFWEDYYAGGSRTLRGFESNSVGSRAIYRRKVSVTGDGTPPYLPSSEDLVYVSGALGGNAKAVATFELITPTPFLDEAYKHSVRTSVFVDVGNVWDTEFDYSKYKDLALASGSREFYDYSDPSAYRASYGLSLQWLSPMGPMVFSFARPIKKQPGDSTEFFSFNIGTTF</sequence>
<keyword evidence="6 8" id="KW-0472">Membrane</keyword>
<keyword evidence="7 8" id="KW-0998">Cell outer membrane</keyword>
<evidence type="ECO:0000259" key="10">
    <source>
        <dbReference type="PROSITE" id="PS51779"/>
    </source>
</evidence>
<dbReference type="GO" id="GO:1990063">
    <property type="term" value="C:Bam protein complex"/>
    <property type="evidence" value="ECO:0007669"/>
    <property type="project" value="TreeGrafter"/>
</dbReference>
<dbReference type="Gene3D" id="3.10.20.310">
    <property type="entry name" value="membrane protein fhac"/>
    <property type="match status" value="5"/>
</dbReference>
<dbReference type="Proteomes" id="UP000268033">
    <property type="component" value="Unassembled WGS sequence"/>
</dbReference>
<dbReference type="FunFam" id="2.40.160.50:FF:000001">
    <property type="entry name" value="Outer membrane protein assembly factor BamA"/>
    <property type="match status" value="1"/>
</dbReference>
<name>A0A3N1PK25_9GAMM</name>
<evidence type="ECO:0000256" key="5">
    <source>
        <dbReference type="ARBA" id="ARBA00022737"/>
    </source>
</evidence>
<evidence type="ECO:0000256" key="4">
    <source>
        <dbReference type="ARBA" id="ARBA00022729"/>
    </source>
</evidence>
<evidence type="ECO:0000256" key="1">
    <source>
        <dbReference type="ARBA" id="ARBA00004370"/>
    </source>
</evidence>
<dbReference type="RefSeq" id="WP_123420975.1">
    <property type="nucleotide sequence ID" value="NZ_RJUL01000003.1"/>
</dbReference>
<gene>
    <name evidence="8" type="primary">bamA</name>
    <name evidence="11" type="ORF">EDC28_10361</name>
</gene>
<keyword evidence="4 8" id="KW-0732">Signal</keyword>
<comment type="subcellular location">
    <subcellularLocation>
        <location evidence="8">Cell outer membrane</location>
    </subcellularLocation>
    <subcellularLocation>
        <location evidence="1">Membrane</location>
    </subcellularLocation>
</comment>
<dbReference type="InterPro" id="IPR000184">
    <property type="entry name" value="Bac_surfAg_D15"/>
</dbReference>
<evidence type="ECO:0000256" key="3">
    <source>
        <dbReference type="ARBA" id="ARBA00022692"/>
    </source>
</evidence>
<evidence type="ECO:0000256" key="6">
    <source>
        <dbReference type="ARBA" id="ARBA00023136"/>
    </source>
</evidence>
<dbReference type="InterPro" id="IPR039910">
    <property type="entry name" value="D15-like"/>
</dbReference>
<feature type="domain" description="POTRA" evidence="10">
    <location>
        <begin position="268"/>
        <end position="346"/>
    </location>
</feature>
<evidence type="ECO:0000313" key="11">
    <source>
        <dbReference type="EMBL" id="ROQ28469.1"/>
    </source>
</evidence>
<dbReference type="PANTHER" id="PTHR12815">
    <property type="entry name" value="SORTING AND ASSEMBLY MACHINERY SAMM50 PROTEIN FAMILY MEMBER"/>
    <property type="match status" value="1"/>
</dbReference>
<dbReference type="InterPro" id="IPR023707">
    <property type="entry name" value="OM_assembly_BamA"/>
</dbReference>
<organism evidence="11 12">
    <name type="scientific">Gallaecimonas pentaromativorans</name>
    <dbReference type="NCBI Taxonomy" id="584787"/>
    <lineage>
        <taxon>Bacteria</taxon>
        <taxon>Pseudomonadati</taxon>
        <taxon>Pseudomonadota</taxon>
        <taxon>Gammaproteobacteria</taxon>
        <taxon>Enterobacterales</taxon>
        <taxon>Gallaecimonadaceae</taxon>
        <taxon>Gallaecimonas</taxon>
    </lineage>
</organism>
<evidence type="ECO:0000256" key="8">
    <source>
        <dbReference type="HAMAP-Rule" id="MF_01430"/>
    </source>
</evidence>
<dbReference type="NCBIfam" id="TIGR03303">
    <property type="entry name" value="OM_YaeT"/>
    <property type="match status" value="1"/>
</dbReference>
<dbReference type="InterPro" id="IPR034746">
    <property type="entry name" value="POTRA"/>
</dbReference>
<dbReference type="GO" id="GO:0043165">
    <property type="term" value="P:Gram-negative-bacterium-type cell outer membrane assembly"/>
    <property type="evidence" value="ECO:0007669"/>
    <property type="project" value="UniProtKB-UniRule"/>
</dbReference>
<feature type="domain" description="POTRA" evidence="10">
    <location>
        <begin position="177"/>
        <end position="265"/>
    </location>
</feature>
<dbReference type="Pfam" id="PF07244">
    <property type="entry name" value="POTRA"/>
    <property type="match status" value="4"/>
</dbReference>
<evidence type="ECO:0000256" key="9">
    <source>
        <dbReference type="NCBIfam" id="TIGR03303"/>
    </source>
</evidence>
<comment type="function">
    <text evidence="8">Part of the outer membrane protein assembly complex, which is involved in assembly and insertion of beta-barrel proteins into the outer membrane. Constitutes, with BamD, the core component of the assembly machinery.</text>
</comment>
<dbReference type="PIRSF" id="PIRSF006076">
    <property type="entry name" value="OM_assembly_OMP85"/>
    <property type="match status" value="1"/>
</dbReference>
<feature type="domain" description="POTRA" evidence="10">
    <location>
        <begin position="94"/>
        <end position="174"/>
    </location>
</feature>
<dbReference type="STRING" id="584787.GCA_001247655_00366"/>
<dbReference type="Pfam" id="PF01103">
    <property type="entry name" value="Omp85"/>
    <property type="match status" value="1"/>
</dbReference>
<comment type="similarity">
    <text evidence="8">Belongs to the BamA family.</text>
</comment>
<dbReference type="EMBL" id="RJUL01000003">
    <property type="protein sequence ID" value="ROQ28469.1"/>
    <property type="molecule type" value="Genomic_DNA"/>
</dbReference>
<dbReference type="Gene3D" id="2.40.160.50">
    <property type="entry name" value="membrane protein fhac: a member of the omp85/tpsb transporter family"/>
    <property type="match status" value="1"/>
</dbReference>
<evidence type="ECO:0000256" key="2">
    <source>
        <dbReference type="ARBA" id="ARBA00022452"/>
    </source>
</evidence>
<keyword evidence="3 8" id="KW-0812">Transmembrane</keyword>
<keyword evidence="5 8" id="KW-0677">Repeat</keyword>
<comment type="subunit">
    <text evidence="8">Part of the Bam complex, which is composed of the outer membrane protein BamA, and four lipoproteins BamB, BamC, BamD and BamE.</text>
</comment>
<evidence type="ECO:0000313" key="12">
    <source>
        <dbReference type="Proteomes" id="UP000268033"/>
    </source>
</evidence>
<keyword evidence="12" id="KW-1185">Reference proteome</keyword>
<dbReference type="HAMAP" id="MF_01430">
    <property type="entry name" value="OM_assembly_BamA"/>
    <property type="match status" value="1"/>
</dbReference>
<dbReference type="FunFam" id="3.10.20.310:FF:000002">
    <property type="entry name" value="Outer membrane protein assembly factor BamA"/>
    <property type="match status" value="1"/>
</dbReference>
<dbReference type="PROSITE" id="PS51779">
    <property type="entry name" value="POTRA"/>
    <property type="match status" value="5"/>
</dbReference>
<accession>A0A3N1PK25</accession>
<dbReference type="AlphaFoldDB" id="A0A3N1PK25"/>
<proteinExistence type="inferred from homology"/>
<evidence type="ECO:0000256" key="7">
    <source>
        <dbReference type="ARBA" id="ARBA00023237"/>
    </source>
</evidence>
<dbReference type="InterPro" id="IPR010827">
    <property type="entry name" value="BamA/TamA_POTRA"/>
</dbReference>
<dbReference type="FunFam" id="3.10.20.310:FF:000001">
    <property type="entry name" value="Outer membrane protein assembly factor BamA"/>
    <property type="match status" value="1"/>
</dbReference>
<feature type="domain" description="POTRA" evidence="10">
    <location>
        <begin position="349"/>
        <end position="423"/>
    </location>
</feature>